<dbReference type="RefSeq" id="WP_009367725.1">
    <property type="nucleotide sequence ID" value="NZ_ALJD01000014.1"/>
</dbReference>
<feature type="coiled-coil region" evidence="1">
    <location>
        <begin position="90"/>
        <end position="117"/>
    </location>
</feature>
<feature type="region of interest" description="Disordered" evidence="2">
    <location>
        <begin position="168"/>
        <end position="201"/>
    </location>
</feature>
<feature type="compositionally biased region" description="Basic and acidic residues" evidence="2">
    <location>
        <begin position="168"/>
        <end position="180"/>
    </location>
</feature>
<dbReference type="EMBL" id="ALJD01000014">
    <property type="protein sequence ID" value="EJN57313.1"/>
    <property type="molecule type" value="Genomic_DNA"/>
</dbReference>
<organism evidence="3 4">
    <name type="scientific">Halogranum salarium B-1</name>
    <dbReference type="NCBI Taxonomy" id="1210908"/>
    <lineage>
        <taxon>Archaea</taxon>
        <taxon>Methanobacteriati</taxon>
        <taxon>Methanobacteriota</taxon>
        <taxon>Stenosarchaea group</taxon>
        <taxon>Halobacteria</taxon>
        <taxon>Halobacteriales</taxon>
        <taxon>Haloferacaceae</taxon>
    </lineage>
</organism>
<gene>
    <name evidence="3" type="ORF">HSB1_42760</name>
</gene>
<dbReference type="InterPro" id="IPR036390">
    <property type="entry name" value="WH_DNA-bd_sf"/>
</dbReference>
<protein>
    <submittedName>
        <fullName evidence="3">Uncharacterized protein</fullName>
    </submittedName>
</protein>
<sequence>MSDPSSMDFAAEWEAELERRTTVEKIYDVALQLAEPLRVADIADRAGVAPDTARKYLGFLTEIGIVKKASDDPATYRRNDDYLEWRRVDRLRTEHTVEELETRISELSEQIQVYQETYEAATPEAVAPQDAGYETLDETLADLRQWEAARSEIDQILTALGRDKHIADTQRVSTGRDTRGPRTVPIGLPGCRPVRSTDHSG</sequence>
<keyword evidence="1" id="KW-0175">Coiled coil</keyword>
<dbReference type="Proteomes" id="UP000007813">
    <property type="component" value="Unassembled WGS sequence"/>
</dbReference>
<evidence type="ECO:0000313" key="4">
    <source>
        <dbReference type="Proteomes" id="UP000007813"/>
    </source>
</evidence>
<evidence type="ECO:0000256" key="2">
    <source>
        <dbReference type="SAM" id="MobiDB-lite"/>
    </source>
</evidence>
<proteinExistence type="predicted"/>
<dbReference type="OrthoDB" id="240032at2157"/>
<dbReference type="Pfam" id="PF24033">
    <property type="entry name" value="DUF7342"/>
    <property type="match status" value="1"/>
</dbReference>
<evidence type="ECO:0000256" key="1">
    <source>
        <dbReference type="SAM" id="Coils"/>
    </source>
</evidence>
<dbReference type="AlphaFoldDB" id="J2ZWA7"/>
<dbReference type="InterPro" id="IPR055766">
    <property type="entry name" value="DUF7342"/>
</dbReference>
<accession>J2ZWA7</accession>
<dbReference type="SUPFAM" id="SSF46785">
    <property type="entry name" value="Winged helix' DNA-binding domain"/>
    <property type="match status" value="1"/>
</dbReference>
<reference evidence="3 4" key="1">
    <citation type="journal article" date="2012" name="J. Bacteriol.">
        <title>Draft Genome Sequence of the Extremely Halophilic Archaeon Halogranum salarium B-1T.</title>
        <authorList>
            <person name="Kim K.K."/>
            <person name="Lee K.C."/>
            <person name="Lee J.S."/>
        </authorList>
    </citation>
    <scope>NUCLEOTIDE SEQUENCE [LARGE SCALE GENOMIC DNA]</scope>
    <source>
        <strain evidence="3 4">B-1</strain>
    </source>
</reference>
<comment type="caution">
    <text evidence="3">The sequence shown here is derived from an EMBL/GenBank/DDBJ whole genome shotgun (WGS) entry which is preliminary data.</text>
</comment>
<dbReference type="eggNOG" id="arCOG02776">
    <property type="taxonomic scope" value="Archaea"/>
</dbReference>
<name>J2ZWA7_9EURY</name>
<evidence type="ECO:0000313" key="3">
    <source>
        <dbReference type="EMBL" id="EJN57313.1"/>
    </source>
</evidence>